<evidence type="ECO:0000256" key="2">
    <source>
        <dbReference type="ARBA" id="ARBA00006176"/>
    </source>
</evidence>
<dbReference type="InterPro" id="IPR028133">
    <property type="entry name" value="Dynamitin"/>
</dbReference>
<comment type="similarity">
    <text evidence="2">Belongs to the dynactin subunit 2 family.</text>
</comment>
<evidence type="ECO:0000313" key="8">
    <source>
        <dbReference type="RefSeq" id="XP_006813965.1"/>
    </source>
</evidence>
<evidence type="ECO:0000256" key="1">
    <source>
        <dbReference type="ARBA" id="ARBA00004496"/>
    </source>
</evidence>
<keyword evidence="3" id="KW-0963">Cytoplasm</keyword>
<evidence type="ECO:0000256" key="3">
    <source>
        <dbReference type="ARBA" id="ARBA00022490"/>
    </source>
</evidence>
<evidence type="ECO:0000256" key="5">
    <source>
        <dbReference type="SAM" id="Coils"/>
    </source>
</evidence>
<proteinExistence type="inferred from homology"/>
<accession>A0ABM0M1S4</accession>
<feature type="region of interest" description="Disordered" evidence="6">
    <location>
        <begin position="1"/>
        <end position="39"/>
    </location>
</feature>
<organism evidence="7 8">
    <name type="scientific">Saccoglossus kowalevskii</name>
    <name type="common">Acorn worm</name>
    <dbReference type="NCBI Taxonomy" id="10224"/>
    <lineage>
        <taxon>Eukaryota</taxon>
        <taxon>Metazoa</taxon>
        <taxon>Hemichordata</taxon>
        <taxon>Enteropneusta</taxon>
        <taxon>Harrimaniidae</taxon>
        <taxon>Saccoglossus</taxon>
    </lineage>
</organism>
<gene>
    <name evidence="8" type="primary">LOC100375464</name>
</gene>
<feature type="coiled-coil region" evidence="5">
    <location>
        <begin position="104"/>
        <end position="131"/>
    </location>
</feature>
<dbReference type="PANTHER" id="PTHR15346">
    <property type="entry name" value="DYNACTIN SUBUNIT"/>
    <property type="match status" value="1"/>
</dbReference>
<evidence type="ECO:0000256" key="6">
    <source>
        <dbReference type="SAM" id="MobiDB-lite"/>
    </source>
</evidence>
<evidence type="ECO:0000313" key="7">
    <source>
        <dbReference type="Proteomes" id="UP000694865"/>
    </source>
</evidence>
<dbReference type="RefSeq" id="XP_006813965.1">
    <property type="nucleotide sequence ID" value="XM_006813902.1"/>
</dbReference>
<evidence type="ECO:0000256" key="4">
    <source>
        <dbReference type="ARBA" id="ARBA00023017"/>
    </source>
</evidence>
<name>A0ABM0M1S4_SACKO</name>
<protein>
    <submittedName>
        <fullName evidence="8">Dynactin subunit 2-like isoform X2</fullName>
    </submittedName>
</protein>
<reference evidence="8" key="1">
    <citation type="submission" date="2025-08" db="UniProtKB">
        <authorList>
            <consortium name="RefSeq"/>
        </authorList>
    </citation>
    <scope>IDENTIFICATION</scope>
    <source>
        <tissue evidence="8">Testes</tissue>
    </source>
</reference>
<comment type="subcellular location">
    <subcellularLocation>
        <location evidence="1">Cytoplasm</location>
    </subcellularLocation>
</comment>
<sequence>MADPKYADLPGIDTSQPDVFETSDLPEEDQDYKPDELNSESVERIAMPPNSAYKKFKNSSLDAGNLDFSDRIGKYRKTGYDTSKTEYEMVGEESGLPETPIQKYQRLQHEIRELSEEVEQIKTTAKEEAKVNDSPVLLIEQVHNLQDQLHSLHLEKLLTTEPLLDLADPQSQLPKKLLGQLDTYKKMAGSPTKKPEAQSATDGQHMVYELYYKPEQAKFSEVSMIAELEQRLAKLETLVGEDPQKLSLLRRETQSNGLVDAVAVMQARTTLLDPIQLEHVDARLQGLLQRLNTIKTKKKSVEDVSKESRAQQPNNEVSKQISELYDMMERWDGIAETLPKTVERLNSLQVLHNQALQFSQALSHLDTTQQQISSSLKSQYSTMKKLQDSFASNMAAIQANCASLDERLKKLKK</sequence>
<dbReference type="Proteomes" id="UP000694865">
    <property type="component" value="Unplaced"/>
</dbReference>
<keyword evidence="4" id="KW-0243">Dynein</keyword>
<keyword evidence="5" id="KW-0175">Coiled coil</keyword>
<dbReference type="Pfam" id="PF04912">
    <property type="entry name" value="Dynamitin"/>
    <property type="match status" value="1"/>
</dbReference>
<keyword evidence="7" id="KW-1185">Reference proteome</keyword>
<dbReference type="GeneID" id="100375464"/>